<sequence>MSSIQKSTPKSSAVALDDINSMIISKPTRRTVPDAEPRQVTTRAKSGSKRRKTSEPDIDLFDIEKRLHDVLTEEFSRLKVHHEKRIAEYEETLTRIRSAAAAKDKTITNLEKDKQDLEAQLLHSEMGIHEAAMNATDEAKVCAARAILQDRIEMAQEAMDSSFDRATWEVASWEMEQKNLGGDEELEQAAVDAGEAGTSGVPTTEGCW</sequence>
<evidence type="ECO:0000313" key="3">
    <source>
        <dbReference type="EMBL" id="OTG19691.1"/>
    </source>
</evidence>
<dbReference type="OrthoDB" id="10665817at2759"/>
<evidence type="ECO:0000313" key="2">
    <source>
        <dbReference type="EMBL" id="KAF5796774.1"/>
    </source>
</evidence>
<dbReference type="InParanoid" id="A0A251UBN2"/>
<proteinExistence type="predicted"/>
<reference evidence="2 4" key="1">
    <citation type="journal article" date="2017" name="Nature">
        <title>The sunflower genome provides insights into oil metabolism, flowering and Asterid evolution.</title>
        <authorList>
            <person name="Badouin H."/>
            <person name="Gouzy J."/>
            <person name="Grassa C.J."/>
            <person name="Murat F."/>
            <person name="Staton S.E."/>
            <person name="Cottret L."/>
            <person name="Lelandais-Briere C."/>
            <person name="Owens G.L."/>
            <person name="Carrere S."/>
            <person name="Mayjonade B."/>
            <person name="Legrand L."/>
            <person name="Gill N."/>
            <person name="Kane N.C."/>
            <person name="Bowers J.E."/>
            <person name="Hubner S."/>
            <person name="Bellec A."/>
            <person name="Berard A."/>
            <person name="Berges H."/>
            <person name="Blanchet N."/>
            <person name="Boniface M.C."/>
            <person name="Brunel D."/>
            <person name="Catrice O."/>
            <person name="Chaidir N."/>
            <person name="Claudel C."/>
            <person name="Donnadieu C."/>
            <person name="Faraut T."/>
            <person name="Fievet G."/>
            <person name="Helmstetter N."/>
            <person name="King M."/>
            <person name="Knapp S.J."/>
            <person name="Lai Z."/>
            <person name="Le Paslier M.C."/>
            <person name="Lippi Y."/>
            <person name="Lorenzon L."/>
            <person name="Mandel J.R."/>
            <person name="Marage G."/>
            <person name="Marchand G."/>
            <person name="Marquand E."/>
            <person name="Bret-Mestries E."/>
            <person name="Morien E."/>
            <person name="Nambeesan S."/>
            <person name="Nguyen T."/>
            <person name="Pegot-Espagnet P."/>
            <person name="Pouilly N."/>
            <person name="Raftis F."/>
            <person name="Sallet E."/>
            <person name="Schiex T."/>
            <person name="Thomas J."/>
            <person name="Vandecasteele C."/>
            <person name="Vares D."/>
            <person name="Vear F."/>
            <person name="Vautrin S."/>
            <person name="Crespi M."/>
            <person name="Mangin B."/>
            <person name="Burke J.M."/>
            <person name="Salse J."/>
            <person name="Munos S."/>
            <person name="Vincourt P."/>
            <person name="Rieseberg L.H."/>
            <person name="Langlade N.B."/>
        </authorList>
    </citation>
    <scope>NUCLEOTIDE SEQUENCE [LARGE SCALE GENOMIC DNA]</scope>
    <source>
        <strain evidence="4">cv. SF193</strain>
        <tissue evidence="2">Leaves</tissue>
    </source>
</reference>
<dbReference type="Gramene" id="mRNA:HanXRQr2_Chr08g0355761">
    <property type="protein sequence ID" value="mRNA:HanXRQr2_Chr08g0355761"/>
    <property type="gene ID" value="HanXRQr2_Chr08g0355761"/>
</dbReference>
<evidence type="ECO:0000313" key="4">
    <source>
        <dbReference type="Proteomes" id="UP000215914"/>
    </source>
</evidence>
<evidence type="ECO:0000256" key="1">
    <source>
        <dbReference type="SAM" id="MobiDB-lite"/>
    </source>
</evidence>
<dbReference type="EMBL" id="CM007897">
    <property type="protein sequence ID" value="OTG19691.1"/>
    <property type="molecule type" value="Genomic_DNA"/>
</dbReference>
<reference evidence="2" key="3">
    <citation type="submission" date="2020-06" db="EMBL/GenBank/DDBJ databases">
        <title>Helianthus annuus Genome sequencing and assembly Release 2.</title>
        <authorList>
            <person name="Gouzy J."/>
            <person name="Langlade N."/>
            <person name="Munos S."/>
        </authorList>
    </citation>
    <scope>NUCLEOTIDE SEQUENCE</scope>
    <source>
        <tissue evidence="2">Leaves</tissue>
    </source>
</reference>
<protein>
    <submittedName>
        <fullName evidence="3">Uncharacterized protein</fullName>
    </submittedName>
</protein>
<feature type="region of interest" description="Disordered" evidence="1">
    <location>
        <begin position="24"/>
        <end position="57"/>
    </location>
</feature>
<accession>A0A251UBN2</accession>
<dbReference type="AlphaFoldDB" id="A0A251UBN2"/>
<dbReference type="Proteomes" id="UP000215914">
    <property type="component" value="Chromosome 8"/>
</dbReference>
<organism evidence="3 4">
    <name type="scientific">Helianthus annuus</name>
    <name type="common">Common sunflower</name>
    <dbReference type="NCBI Taxonomy" id="4232"/>
    <lineage>
        <taxon>Eukaryota</taxon>
        <taxon>Viridiplantae</taxon>
        <taxon>Streptophyta</taxon>
        <taxon>Embryophyta</taxon>
        <taxon>Tracheophyta</taxon>
        <taxon>Spermatophyta</taxon>
        <taxon>Magnoliopsida</taxon>
        <taxon>eudicotyledons</taxon>
        <taxon>Gunneridae</taxon>
        <taxon>Pentapetalae</taxon>
        <taxon>asterids</taxon>
        <taxon>campanulids</taxon>
        <taxon>Asterales</taxon>
        <taxon>Asteraceae</taxon>
        <taxon>Asteroideae</taxon>
        <taxon>Heliantheae alliance</taxon>
        <taxon>Heliantheae</taxon>
        <taxon>Helianthus</taxon>
    </lineage>
</organism>
<keyword evidence="4" id="KW-1185">Reference proteome</keyword>
<gene>
    <name evidence="3" type="ORF">HannXRQ_Chr08g0236921</name>
    <name evidence="2" type="ORF">HanXRQr2_Chr08g0355761</name>
</gene>
<reference evidence="3" key="2">
    <citation type="submission" date="2017-02" db="EMBL/GenBank/DDBJ databases">
        <title>Sunflower complete genome.</title>
        <authorList>
            <person name="Langlade N."/>
            <person name="Munos S."/>
        </authorList>
    </citation>
    <scope>NUCLEOTIDE SEQUENCE [LARGE SCALE GENOMIC DNA]</scope>
    <source>
        <tissue evidence="3">Leaves</tissue>
    </source>
</reference>
<name>A0A251UBN2_HELAN</name>
<dbReference type="EMBL" id="MNCJ02000323">
    <property type="protein sequence ID" value="KAF5796774.1"/>
    <property type="molecule type" value="Genomic_DNA"/>
</dbReference>